<evidence type="ECO:0000256" key="2">
    <source>
        <dbReference type="SAM" id="Phobius"/>
    </source>
</evidence>
<feature type="chain" id="PRO_5034939205" evidence="3">
    <location>
        <begin position="21"/>
        <end position="389"/>
    </location>
</feature>
<dbReference type="InterPro" id="IPR013783">
    <property type="entry name" value="Ig-like_fold"/>
</dbReference>
<gene>
    <name evidence="6" type="primary">LOC112689610</name>
</gene>
<dbReference type="RefSeq" id="XP_025419183.1">
    <property type="nucleotide sequence ID" value="XM_025563398.1"/>
</dbReference>
<dbReference type="InterPro" id="IPR032073">
    <property type="entry name" value="FNDC5_C"/>
</dbReference>
<sequence>MILWQIFFILYGFQTQWCFAVDQAPGDINIMFINPTTIKVSWKISPRGIEKYDVMYKPTNASYRVVAEIAVNSDSVTLGNLMPNTQYQVTVTAFKAGRRFRSRPVIFKTLDKGVSWPDTQHSQMNTSGDIDISPPDVVGGAGHSMPSEGSTSSPDVQVRGIEITIVVLVLMVWVGAIIMFFNRWGKIRMLIPYQPDYKDTQLKVPGTGACNTTVTCQNPTGPGFCCSQRHLMRCGLADPLDWRVRNLLRSRSRVNSAIYISPIYQDAHVRHGISVRPIRKARSADYLPKYDDYSSWANCQQFSLPLSRGGGVCTGVCVAGVCTDVCTGVGVVSGGVVSGGGGDSVVIGGGSGDGNVNGVQQQHIKRFQLPTVSISIASDSDKALNELLI</sequence>
<dbReference type="SUPFAM" id="SSF49265">
    <property type="entry name" value="Fibronectin type III"/>
    <property type="match status" value="1"/>
</dbReference>
<dbReference type="Proteomes" id="UP000694846">
    <property type="component" value="Unplaced"/>
</dbReference>
<dbReference type="SMART" id="SM00060">
    <property type="entry name" value="FN3"/>
    <property type="match status" value="1"/>
</dbReference>
<feature type="signal peptide" evidence="3">
    <location>
        <begin position="1"/>
        <end position="20"/>
    </location>
</feature>
<evidence type="ECO:0000259" key="4">
    <source>
        <dbReference type="PROSITE" id="PS50853"/>
    </source>
</evidence>
<name>A0A8B8G8J3_9HEMI</name>
<evidence type="ECO:0000256" key="1">
    <source>
        <dbReference type="SAM" id="MobiDB-lite"/>
    </source>
</evidence>
<feature type="compositionally biased region" description="Polar residues" evidence="1">
    <location>
        <begin position="118"/>
        <end position="128"/>
    </location>
</feature>
<feature type="region of interest" description="Disordered" evidence="1">
    <location>
        <begin position="118"/>
        <end position="154"/>
    </location>
</feature>
<keyword evidence="3" id="KW-0732">Signal</keyword>
<dbReference type="Pfam" id="PF16066">
    <property type="entry name" value="DUF4808"/>
    <property type="match status" value="1"/>
</dbReference>
<dbReference type="GeneID" id="112689610"/>
<reference evidence="6" key="1">
    <citation type="submission" date="2025-08" db="UniProtKB">
        <authorList>
            <consortium name="RefSeq"/>
        </authorList>
    </citation>
    <scope>IDENTIFICATION</scope>
    <source>
        <tissue evidence="6">Whole body</tissue>
    </source>
</reference>
<evidence type="ECO:0000313" key="5">
    <source>
        <dbReference type="Proteomes" id="UP000694846"/>
    </source>
</evidence>
<dbReference type="AlphaFoldDB" id="A0A8B8G8J3"/>
<evidence type="ECO:0000256" key="3">
    <source>
        <dbReference type="SAM" id="SignalP"/>
    </source>
</evidence>
<dbReference type="PANTHER" id="PTHR21104">
    <property type="entry name" value="FIBRONECTIN TYPE III DOMAIN-CONTAINING PROTEIN"/>
    <property type="match status" value="1"/>
</dbReference>
<proteinExistence type="predicted"/>
<keyword evidence="2" id="KW-1133">Transmembrane helix</keyword>
<feature type="domain" description="Fibronectin type-III" evidence="4">
    <location>
        <begin position="24"/>
        <end position="112"/>
    </location>
</feature>
<accession>A0A8B8G8J3</accession>
<organism evidence="5 6">
    <name type="scientific">Sipha flava</name>
    <name type="common">yellow sugarcane aphid</name>
    <dbReference type="NCBI Taxonomy" id="143950"/>
    <lineage>
        <taxon>Eukaryota</taxon>
        <taxon>Metazoa</taxon>
        <taxon>Ecdysozoa</taxon>
        <taxon>Arthropoda</taxon>
        <taxon>Hexapoda</taxon>
        <taxon>Insecta</taxon>
        <taxon>Pterygota</taxon>
        <taxon>Neoptera</taxon>
        <taxon>Paraneoptera</taxon>
        <taxon>Hemiptera</taxon>
        <taxon>Sternorrhyncha</taxon>
        <taxon>Aphidomorpha</taxon>
        <taxon>Aphidoidea</taxon>
        <taxon>Aphididae</taxon>
        <taxon>Sipha</taxon>
    </lineage>
</organism>
<dbReference type="CDD" id="cd00063">
    <property type="entry name" value="FN3"/>
    <property type="match status" value="1"/>
</dbReference>
<feature type="transmembrane region" description="Helical" evidence="2">
    <location>
        <begin position="163"/>
        <end position="181"/>
    </location>
</feature>
<evidence type="ECO:0000313" key="6">
    <source>
        <dbReference type="RefSeq" id="XP_025419183.1"/>
    </source>
</evidence>
<dbReference type="OrthoDB" id="9949424at2759"/>
<dbReference type="PROSITE" id="PS50853">
    <property type="entry name" value="FN3"/>
    <property type="match status" value="1"/>
</dbReference>
<dbReference type="Gene3D" id="2.60.40.10">
    <property type="entry name" value="Immunoglobulins"/>
    <property type="match status" value="1"/>
</dbReference>
<dbReference type="Pfam" id="PF00041">
    <property type="entry name" value="fn3"/>
    <property type="match status" value="1"/>
</dbReference>
<dbReference type="InterPro" id="IPR036116">
    <property type="entry name" value="FN3_sf"/>
</dbReference>
<keyword evidence="2" id="KW-0812">Transmembrane</keyword>
<dbReference type="PANTHER" id="PTHR21104:SF2">
    <property type="entry name" value="FIBRONECTIN TYPE-III DOMAIN-CONTAINING PROTEIN"/>
    <property type="match status" value="1"/>
</dbReference>
<keyword evidence="2" id="KW-0472">Membrane</keyword>
<dbReference type="InterPro" id="IPR003961">
    <property type="entry name" value="FN3_dom"/>
</dbReference>
<protein>
    <submittedName>
        <fullName evidence="6">Uncharacterized protein LOC112689610 isoform X1</fullName>
    </submittedName>
</protein>
<keyword evidence="5" id="KW-1185">Reference proteome</keyword>